<dbReference type="EMBL" id="PRLP01000033">
    <property type="protein sequence ID" value="PPC77445.1"/>
    <property type="molecule type" value="Genomic_DNA"/>
</dbReference>
<keyword evidence="2" id="KW-0732">Signal</keyword>
<dbReference type="InterPro" id="IPR002110">
    <property type="entry name" value="Ankyrin_rpt"/>
</dbReference>
<evidence type="ECO:0000256" key="1">
    <source>
        <dbReference type="PROSITE-ProRule" id="PRU00023"/>
    </source>
</evidence>
<keyword evidence="1" id="KW-0040">ANK repeat</keyword>
<comment type="caution">
    <text evidence="3">The sequence shown here is derived from an EMBL/GenBank/DDBJ whole genome shotgun (WGS) entry which is preliminary data.</text>
</comment>
<dbReference type="OrthoDB" id="6881580at2"/>
<evidence type="ECO:0000313" key="4">
    <source>
        <dbReference type="Proteomes" id="UP000238196"/>
    </source>
</evidence>
<organism evidence="3 4">
    <name type="scientific">Proteobacteria bacterium 228</name>
    <dbReference type="NCBI Taxonomy" id="2083153"/>
    <lineage>
        <taxon>Bacteria</taxon>
        <taxon>Pseudomonadati</taxon>
        <taxon>Pseudomonadota</taxon>
    </lineage>
</organism>
<gene>
    <name evidence="3" type="ORF">C4K68_10150</name>
</gene>
<feature type="signal peptide" evidence="2">
    <location>
        <begin position="1"/>
        <end position="19"/>
    </location>
</feature>
<dbReference type="Gene3D" id="1.25.40.20">
    <property type="entry name" value="Ankyrin repeat-containing domain"/>
    <property type="match status" value="1"/>
</dbReference>
<name>A0A2S5KS04_9PROT</name>
<evidence type="ECO:0000256" key="2">
    <source>
        <dbReference type="SAM" id="SignalP"/>
    </source>
</evidence>
<proteinExistence type="predicted"/>
<dbReference type="InterPro" id="IPR036770">
    <property type="entry name" value="Ankyrin_rpt-contain_sf"/>
</dbReference>
<feature type="chain" id="PRO_5015720360" evidence="2">
    <location>
        <begin position="20"/>
        <end position="158"/>
    </location>
</feature>
<reference evidence="3 4" key="1">
    <citation type="submission" date="2018-02" db="EMBL/GenBank/DDBJ databases">
        <title>novel marine gammaproteobacteria from coastal saline agro ecosystem.</title>
        <authorList>
            <person name="Krishnan R."/>
            <person name="Ramesh Kumar N."/>
        </authorList>
    </citation>
    <scope>NUCLEOTIDE SEQUENCE [LARGE SCALE GENOMIC DNA]</scope>
    <source>
        <strain evidence="3 4">228</strain>
    </source>
</reference>
<accession>A0A2S5KS04</accession>
<protein>
    <submittedName>
        <fullName evidence="3">Uncharacterized protein</fullName>
    </submittedName>
</protein>
<dbReference type="SUPFAM" id="SSF48403">
    <property type="entry name" value="Ankyrin repeat"/>
    <property type="match status" value="1"/>
</dbReference>
<evidence type="ECO:0000313" key="3">
    <source>
        <dbReference type="EMBL" id="PPC77445.1"/>
    </source>
</evidence>
<feature type="repeat" description="ANK" evidence="1">
    <location>
        <begin position="86"/>
        <end position="118"/>
    </location>
</feature>
<dbReference type="AlphaFoldDB" id="A0A2S5KS04"/>
<dbReference type="PROSITE" id="PS50088">
    <property type="entry name" value="ANK_REPEAT"/>
    <property type="match status" value="1"/>
</dbReference>
<sequence length="158" mass="16814">MKRLTIALLLAACSASTLAEDINLAALGLKAVDKKGCHLSDGSVEASTLNLMTAAYDEPGLSHDSVIRVITKAIDAGCDIDEPDQIGVSPLNAAILYNQPELVSLFLRHGANAKAKMVSQKASINGLDACGFLNLLEAKEQARDKIWKLLPACKKKNQ</sequence>
<dbReference type="Proteomes" id="UP000238196">
    <property type="component" value="Unassembled WGS sequence"/>
</dbReference>